<evidence type="ECO:0000256" key="1">
    <source>
        <dbReference type="ARBA" id="ARBA00001974"/>
    </source>
</evidence>
<dbReference type="InterPro" id="IPR036774">
    <property type="entry name" value="ERV/ALR_sulphydryl_oxid_sf"/>
</dbReference>
<comment type="catalytic activity">
    <reaction evidence="6">
        <text>2 R'C(R)SH + O2 = R'C(R)S-S(R)CR' + H2O2</text>
        <dbReference type="Rhea" id="RHEA:17357"/>
        <dbReference type="ChEBI" id="CHEBI:15379"/>
        <dbReference type="ChEBI" id="CHEBI:16240"/>
        <dbReference type="ChEBI" id="CHEBI:16520"/>
        <dbReference type="ChEBI" id="CHEBI:17412"/>
        <dbReference type="EC" id="1.8.3.2"/>
    </reaction>
</comment>
<dbReference type="Pfam" id="PF04777">
    <property type="entry name" value="Evr1_Alr"/>
    <property type="match status" value="1"/>
</dbReference>
<protein>
    <recommendedName>
        <fullName evidence="6">Sulfhydryl oxidase</fullName>
        <ecNumber evidence="6">1.8.3.2</ecNumber>
    </recommendedName>
</protein>
<comment type="cofactor">
    <cofactor evidence="1 6">
        <name>FAD</name>
        <dbReference type="ChEBI" id="CHEBI:57692"/>
    </cofactor>
</comment>
<evidence type="ECO:0000256" key="5">
    <source>
        <dbReference type="ARBA" id="ARBA00023157"/>
    </source>
</evidence>
<dbReference type="AlphaFoldDB" id="A0A9W7LAR1"/>
<dbReference type="Gene3D" id="1.20.120.310">
    <property type="entry name" value="ERV/ALR sulfhydryl oxidase domain"/>
    <property type="match status" value="1"/>
</dbReference>
<comment type="caution">
    <text evidence="8">The sequence shown here is derived from an EMBL/GenBank/DDBJ whole genome shotgun (WGS) entry which is preliminary data.</text>
</comment>
<keyword evidence="5" id="KW-1015">Disulfide bond</keyword>
<dbReference type="EMBL" id="BRYA01000210">
    <property type="protein sequence ID" value="GMI44215.1"/>
    <property type="molecule type" value="Genomic_DNA"/>
</dbReference>
<dbReference type="GO" id="GO:0005739">
    <property type="term" value="C:mitochondrion"/>
    <property type="evidence" value="ECO:0007669"/>
    <property type="project" value="TreeGrafter"/>
</dbReference>
<dbReference type="SUPFAM" id="SSF69000">
    <property type="entry name" value="FAD-dependent thiol oxidase"/>
    <property type="match status" value="1"/>
</dbReference>
<dbReference type="GO" id="GO:0016971">
    <property type="term" value="F:flavin-dependent sulfhydryl oxidase activity"/>
    <property type="evidence" value="ECO:0007669"/>
    <property type="project" value="InterPro"/>
</dbReference>
<keyword evidence="9" id="KW-1185">Reference proteome</keyword>
<proteinExistence type="predicted"/>
<evidence type="ECO:0000256" key="6">
    <source>
        <dbReference type="RuleBase" id="RU371123"/>
    </source>
</evidence>
<dbReference type="InterPro" id="IPR017905">
    <property type="entry name" value="ERV/ALR_sulphydryl_oxidase"/>
</dbReference>
<reference evidence="9" key="1">
    <citation type="journal article" date="2023" name="Commun. Biol.">
        <title>Genome analysis of Parmales, the sister group of diatoms, reveals the evolutionary specialization of diatoms from phago-mixotrophs to photoautotrophs.</title>
        <authorList>
            <person name="Ban H."/>
            <person name="Sato S."/>
            <person name="Yoshikawa S."/>
            <person name="Yamada K."/>
            <person name="Nakamura Y."/>
            <person name="Ichinomiya M."/>
            <person name="Sato N."/>
            <person name="Blanc-Mathieu R."/>
            <person name="Endo H."/>
            <person name="Kuwata A."/>
            <person name="Ogata H."/>
        </authorList>
    </citation>
    <scope>NUCLEOTIDE SEQUENCE [LARGE SCALE GENOMIC DNA]</scope>
</reference>
<evidence type="ECO:0000256" key="2">
    <source>
        <dbReference type="ARBA" id="ARBA00022630"/>
    </source>
</evidence>
<evidence type="ECO:0000313" key="9">
    <source>
        <dbReference type="Proteomes" id="UP001165065"/>
    </source>
</evidence>
<dbReference type="OrthoDB" id="17199at2759"/>
<dbReference type="InterPro" id="IPR039799">
    <property type="entry name" value="ALR/ERV"/>
</dbReference>
<dbReference type="PROSITE" id="PS51324">
    <property type="entry name" value="ERV_ALR"/>
    <property type="match status" value="1"/>
</dbReference>
<feature type="domain" description="ERV/ALR sulfhydryl oxidase" evidence="7">
    <location>
        <begin position="1"/>
        <end position="100"/>
    </location>
</feature>
<feature type="non-terminal residue" evidence="8">
    <location>
        <position position="1"/>
    </location>
</feature>
<dbReference type="GO" id="GO:0050660">
    <property type="term" value="F:flavin adenine dinucleotide binding"/>
    <property type="evidence" value="ECO:0007669"/>
    <property type="project" value="TreeGrafter"/>
</dbReference>
<dbReference type="EC" id="1.8.3.2" evidence="6"/>
<keyword evidence="3 6" id="KW-0274">FAD</keyword>
<evidence type="ECO:0000256" key="3">
    <source>
        <dbReference type="ARBA" id="ARBA00022827"/>
    </source>
</evidence>
<keyword evidence="2 6" id="KW-0285">Flavoprotein</keyword>
<dbReference type="PANTHER" id="PTHR12645">
    <property type="entry name" value="ALR/ERV"/>
    <property type="match status" value="1"/>
</dbReference>
<keyword evidence="4 6" id="KW-0560">Oxidoreductase</keyword>
<gene>
    <name evidence="8" type="ORF">TrCOL_g8208</name>
</gene>
<name>A0A9W7LAR1_9STRA</name>
<evidence type="ECO:0000313" key="8">
    <source>
        <dbReference type="EMBL" id="GMI44215.1"/>
    </source>
</evidence>
<dbReference type="Proteomes" id="UP001165065">
    <property type="component" value="Unassembled WGS sequence"/>
</dbReference>
<accession>A0A9W7LAR1</accession>
<sequence>FLGRRAWFVLHSFAAKYPDNPSESDKAAILGLIVAFGQLYPCKLCRSHLQQQLRDPELGPPRVGSREELTVWMCELHNIVNADLGKEQQDCNAFLVDLMYLKDCGECEVKKPTLEVGVEGEVMDPNYVGPWDAGIYGRGDNMLNSILTEGELWDARDLADLVDAMEVMKRWFRAFNKKEIKRMKEVLVKGGKEEREGMGKRLTEVVGKALEGMDKEGLWD</sequence>
<organism evidence="8 9">
    <name type="scientific">Triparma columacea</name>
    <dbReference type="NCBI Taxonomy" id="722753"/>
    <lineage>
        <taxon>Eukaryota</taxon>
        <taxon>Sar</taxon>
        <taxon>Stramenopiles</taxon>
        <taxon>Ochrophyta</taxon>
        <taxon>Bolidophyceae</taxon>
        <taxon>Parmales</taxon>
        <taxon>Triparmaceae</taxon>
        <taxon>Triparma</taxon>
    </lineage>
</organism>
<dbReference type="PANTHER" id="PTHR12645:SF0">
    <property type="entry name" value="FAD-LINKED SULFHYDRYL OXIDASE ALR"/>
    <property type="match status" value="1"/>
</dbReference>
<evidence type="ECO:0000256" key="4">
    <source>
        <dbReference type="ARBA" id="ARBA00023002"/>
    </source>
</evidence>
<evidence type="ECO:0000259" key="7">
    <source>
        <dbReference type="PROSITE" id="PS51324"/>
    </source>
</evidence>